<evidence type="ECO:0000256" key="1">
    <source>
        <dbReference type="SAM" id="SignalP"/>
    </source>
</evidence>
<dbReference type="EMBL" id="MU001699">
    <property type="protein sequence ID" value="KAF2453253.1"/>
    <property type="molecule type" value="Genomic_DNA"/>
</dbReference>
<proteinExistence type="predicted"/>
<organism evidence="2 3">
    <name type="scientific">Lineolata rhizophorae</name>
    <dbReference type="NCBI Taxonomy" id="578093"/>
    <lineage>
        <taxon>Eukaryota</taxon>
        <taxon>Fungi</taxon>
        <taxon>Dikarya</taxon>
        <taxon>Ascomycota</taxon>
        <taxon>Pezizomycotina</taxon>
        <taxon>Dothideomycetes</taxon>
        <taxon>Dothideomycetes incertae sedis</taxon>
        <taxon>Lineolatales</taxon>
        <taxon>Lineolataceae</taxon>
        <taxon>Lineolata</taxon>
    </lineage>
</organism>
<name>A0A6A6NPM9_9PEZI</name>
<keyword evidence="1" id="KW-0732">Signal</keyword>
<evidence type="ECO:0008006" key="4">
    <source>
        <dbReference type="Google" id="ProtNLM"/>
    </source>
</evidence>
<feature type="signal peptide" evidence="1">
    <location>
        <begin position="1"/>
        <end position="23"/>
    </location>
</feature>
<evidence type="ECO:0000313" key="2">
    <source>
        <dbReference type="EMBL" id="KAF2453253.1"/>
    </source>
</evidence>
<reference evidence="2" key="1">
    <citation type="journal article" date="2020" name="Stud. Mycol.">
        <title>101 Dothideomycetes genomes: a test case for predicting lifestyles and emergence of pathogens.</title>
        <authorList>
            <person name="Haridas S."/>
            <person name="Albert R."/>
            <person name="Binder M."/>
            <person name="Bloem J."/>
            <person name="Labutti K."/>
            <person name="Salamov A."/>
            <person name="Andreopoulos B."/>
            <person name="Baker S."/>
            <person name="Barry K."/>
            <person name="Bills G."/>
            <person name="Bluhm B."/>
            <person name="Cannon C."/>
            <person name="Castanera R."/>
            <person name="Culley D."/>
            <person name="Daum C."/>
            <person name="Ezra D."/>
            <person name="Gonzalez J."/>
            <person name="Henrissat B."/>
            <person name="Kuo A."/>
            <person name="Liang C."/>
            <person name="Lipzen A."/>
            <person name="Lutzoni F."/>
            <person name="Magnuson J."/>
            <person name="Mondo S."/>
            <person name="Nolan M."/>
            <person name="Ohm R."/>
            <person name="Pangilinan J."/>
            <person name="Park H.-J."/>
            <person name="Ramirez L."/>
            <person name="Alfaro M."/>
            <person name="Sun H."/>
            <person name="Tritt A."/>
            <person name="Yoshinaga Y."/>
            <person name="Zwiers L.-H."/>
            <person name="Turgeon B."/>
            <person name="Goodwin S."/>
            <person name="Spatafora J."/>
            <person name="Crous P."/>
            <person name="Grigoriev I."/>
        </authorList>
    </citation>
    <scope>NUCLEOTIDE SEQUENCE</scope>
    <source>
        <strain evidence="2">ATCC 16933</strain>
    </source>
</reference>
<sequence length="99" mass="10701">MLVQGQIYIAFLCFATLFSNTSHYNSTAEQGSTGITVQAMRSRGCKGGLARASKLNLLHPPSSAPNFFQVHFSPSALQKFAIKLLLLALDVATLPIQHP</sequence>
<evidence type="ECO:0000313" key="3">
    <source>
        <dbReference type="Proteomes" id="UP000799766"/>
    </source>
</evidence>
<keyword evidence="3" id="KW-1185">Reference proteome</keyword>
<feature type="chain" id="PRO_5025459776" description="Secreted protein" evidence="1">
    <location>
        <begin position="24"/>
        <end position="99"/>
    </location>
</feature>
<gene>
    <name evidence="2" type="ORF">BDY21DRAFT_356953</name>
</gene>
<accession>A0A6A6NPM9</accession>
<protein>
    <recommendedName>
        <fullName evidence="4">Secreted protein</fullName>
    </recommendedName>
</protein>
<dbReference type="AlphaFoldDB" id="A0A6A6NPM9"/>
<dbReference type="Proteomes" id="UP000799766">
    <property type="component" value="Unassembled WGS sequence"/>
</dbReference>